<dbReference type="RefSeq" id="WP_324179273.1">
    <property type="nucleotide sequence ID" value="NZ_BAABAW010000008.1"/>
</dbReference>
<evidence type="ECO:0000313" key="1">
    <source>
        <dbReference type="EMBL" id="MEB3345242.1"/>
    </source>
</evidence>
<evidence type="ECO:0000313" key="2">
    <source>
        <dbReference type="Proteomes" id="UP001327027"/>
    </source>
</evidence>
<gene>
    <name evidence="1" type="ORF">U6A24_07220</name>
</gene>
<name>A0ABU5ZUL1_9FLAO</name>
<proteinExistence type="predicted"/>
<keyword evidence="2" id="KW-1185">Reference proteome</keyword>
<comment type="caution">
    <text evidence="1">The sequence shown here is derived from an EMBL/GenBank/DDBJ whole genome shotgun (WGS) entry which is preliminary data.</text>
</comment>
<organism evidence="1 2">
    <name type="scientific">Aquimarina gracilis</name>
    <dbReference type="NCBI Taxonomy" id="874422"/>
    <lineage>
        <taxon>Bacteria</taxon>
        <taxon>Pseudomonadati</taxon>
        <taxon>Bacteroidota</taxon>
        <taxon>Flavobacteriia</taxon>
        <taxon>Flavobacteriales</taxon>
        <taxon>Flavobacteriaceae</taxon>
        <taxon>Aquimarina</taxon>
    </lineage>
</organism>
<evidence type="ECO:0008006" key="3">
    <source>
        <dbReference type="Google" id="ProtNLM"/>
    </source>
</evidence>
<dbReference type="Proteomes" id="UP001327027">
    <property type="component" value="Unassembled WGS sequence"/>
</dbReference>
<reference evidence="1 2" key="1">
    <citation type="journal article" date="2013" name="Int. J. Syst. Evol. Microbiol.">
        <title>Aquimarina gracilis sp. nov., isolated from the gut microflora of a mussel, Mytilus coruscus, and emended description of Aquimarina spongiae.</title>
        <authorList>
            <person name="Park S.C."/>
            <person name="Choe H.N."/>
            <person name="Baik K.S."/>
            <person name="Seong C.N."/>
        </authorList>
    </citation>
    <scope>NUCLEOTIDE SEQUENCE [LARGE SCALE GENOMIC DNA]</scope>
    <source>
        <strain evidence="1 2">PSC32</strain>
    </source>
</reference>
<accession>A0ABU5ZUL1</accession>
<protein>
    <recommendedName>
        <fullName evidence="3">DUF4369 domain-containing protein</fullName>
    </recommendedName>
</protein>
<sequence length="187" mass="21602">MKTAFPLLLLLFGCILTNGQESQFLDGYIVTFANDTLVGKIKDRKSGLRHELTDKIQIKLNNGRTKKIKKKNIISYKRGSEVFVRTHLTEQIPIINLTNETNYFLVKVVSGPAELYKHYFNDQDSGTIDWVYLLNSKNSNIYKRLPFLGYKKILKKHFGPSSEINAKLKSKKYRYVDIPALVQELNE</sequence>
<dbReference type="EMBL" id="JAYKLX010000003">
    <property type="protein sequence ID" value="MEB3345242.1"/>
    <property type="molecule type" value="Genomic_DNA"/>
</dbReference>